<name>A0A183CSF7_GLOPA</name>
<dbReference type="GO" id="GO:0005886">
    <property type="term" value="C:plasma membrane"/>
    <property type="evidence" value="ECO:0007669"/>
    <property type="project" value="TreeGrafter"/>
</dbReference>
<evidence type="ECO:0000256" key="2">
    <source>
        <dbReference type="ARBA" id="ARBA00005585"/>
    </source>
</evidence>
<protein>
    <submittedName>
        <fullName evidence="8">Transmembrane protein</fullName>
    </submittedName>
</protein>
<comment type="similarity">
    <text evidence="2">Belongs to the patched family.</text>
</comment>
<dbReference type="GO" id="GO:0005119">
    <property type="term" value="F:smoothened binding"/>
    <property type="evidence" value="ECO:0007669"/>
    <property type="project" value="TreeGrafter"/>
</dbReference>
<dbReference type="GO" id="GO:0008158">
    <property type="term" value="F:hedgehog receptor activity"/>
    <property type="evidence" value="ECO:0007669"/>
    <property type="project" value="TreeGrafter"/>
</dbReference>
<keyword evidence="6" id="KW-0325">Glycoprotein</keyword>
<evidence type="ECO:0000313" key="8">
    <source>
        <dbReference type="WBParaSite" id="GPLIN_001581500"/>
    </source>
</evidence>
<dbReference type="GO" id="GO:0097108">
    <property type="term" value="F:hedgehog family protein binding"/>
    <property type="evidence" value="ECO:0007669"/>
    <property type="project" value="TreeGrafter"/>
</dbReference>
<dbReference type="Proteomes" id="UP000050741">
    <property type="component" value="Unassembled WGS sequence"/>
</dbReference>
<evidence type="ECO:0000256" key="1">
    <source>
        <dbReference type="ARBA" id="ARBA00004141"/>
    </source>
</evidence>
<accession>A0A183CSF7</accession>
<keyword evidence="5" id="KW-0472">Membrane</keyword>
<reference evidence="8" key="3">
    <citation type="submission" date="2016-06" db="UniProtKB">
        <authorList>
            <consortium name="WormBaseParasite"/>
        </authorList>
    </citation>
    <scope>IDENTIFICATION</scope>
</reference>
<keyword evidence="4" id="KW-1133">Transmembrane helix</keyword>
<keyword evidence="7" id="KW-1185">Reference proteome</keyword>
<evidence type="ECO:0000313" key="7">
    <source>
        <dbReference type="Proteomes" id="UP000050741"/>
    </source>
</evidence>
<keyword evidence="3" id="KW-0812">Transmembrane</keyword>
<evidence type="ECO:0000256" key="6">
    <source>
        <dbReference type="ARBA" id="ARBA00023180"/>
    </source>
</evidence>
<reference evidence="7" key="1">
    <citation type="submission" date="2013-12" db="EMBL/GenBank/DDBJ databases">
        <authorList>
            <person name="Aslett M."/>
        </authorList>
    </citation>
    <scope>NUCLEOTIDE SEQUENCE [LARGE SCALE GENOMIC DNA]</scope>
    <source>
        <strain evidence="7">Lindley</strain>
    </source>
</reference>
<evidence type="ECO:0000256" key="4">
    <source>
        <dbReference type="ARBA" id="ARBA00022989"/>
    </source>
</evidence>
<dbReference type="GO" id="GO:0045879">
    <property type="term" value="P:negative regulation of smoothened signaling pathway"/>
    <property type="evidence" value="ECO:0007669"/>
    <property type="project" value="TreeGrafter"/>
</dbReference>
<evidence type="ECO:0000256" key="3">
    <source>
        <dbReference type="ARBA" id="ARBA00022692"/>
    </source>
</evidence>
<dbReference type="AlphaFoldDB" id="A0A183CSF7"/>
<comment type="subcellular location">
    <subcellularLocation>
        <location evidence="1">Membrane</location>
        <topology evidence="1">Multi-pass membrane protein</topology>
    </subcellularLocation>
</comment>
<sequence length="227" mass="25407">MCLQQINAGNAVGNRVALYSRALFQKLLFHLGEFVQQWPKSIVLVGLVLLTVCSFGLKDAIIETDLVQLWVERGGRLDEEMNFLSNAKSDYRKRAKRSEVRQPVVAQTNQTAPFTKSEGNAVELPTENTFGGGFQVVIQTPEVPGENILTREGLQRHVTILEQISKYSVEMFGEEWHLSDICFKPPPPASSKDLLAQFMEDIMSQITSLRLDHAHRLLLGGLQAARS</sequence>
<evidence type="ECO:0000256" key="5">
    <source>
        <dbReference type="ARBA" id="ARBA00023136"/>
    </source>
</evidence>
<organism evidence="7 8">
    <name type="scientific">Globodera pallida</name>
    <name type="common">Potato cyst nematode worm</name>
    <name type="synonym">Heterodera pallida</name>
    <dbReference type="NCBI Taxonomy" id="36090"/>
    <lineage>
        <taxon>Eukaryota</taxon>
        <taxon>Metazoa</taxon>
        <taxon>Ecdysozoa</taxon>
        <taxon>Nematoda</taxon>
        <taxon>Chromadorea</taxon>
        <taxon>Rhabditida</taxon>
        <taxon>Tylenchina</taxon>
        <taxon>Tylenchomorpha</taxon>
        <taxon>Tylenchoidea</taxon>
        <taxon>Heteroderidae</taxon>
        <taxon>Heteroderinae</taxon>
        <taxon>Globodera</taxon>
    </lineage>
</organism>
<dbReference type="PANTHER" id="PTHR46022:SF1">
    <property type="entry name" value="PROTEIN PATCHED"/>
    <property type="match status" value="1"/>
</dbReference>
<proteinExistence type="inferred from homology"/>
<reference evidence="7" key="2">
    <citation type="submission" date="2014-05" db="EMBL/GenBank/DDBJ databases">
        <title>The genome and life-stage specific transcriptomes of Globodera pallida elucidate key aspects of plant parasitism by a cyst nematode.</title>
        <authorList>
            <person name="Cotton J.A."/>
            <person name="Lilley C.J."/>
            <person name="Jones L.M."/>
            <person name="Kikuchi T."/>
            <person name="Reid A.J."/>
            <person name="Thorpe P."/>
            <person name="Tsai I.J."/>
            <person name="Beasley H."/>
            <person name="Blok V."/>
            <person name="Cock P.J.A."/>
            <person name="Van den Akker S.E."/>
            <person name="Holroyd N."/>
            <person name="Hunt M."/>
            <person name="Mantelin S."/>
            <person name="Naghra H."/>
            <person name="Pain A."/>
            <person name="Palomares-Rius J.E."/>
            <person name="Zarowiecki M."/>
            <person name="Berriman M."/>
            <person name="Jones J.T."/>
            <person name="Urwin P.E."/>
        </authorList>
    </citation>
    <scope>NUCLEOTIDE SEQUENCE [LARGE SCALE GENOMIC DNA]</scope>
    <source>
        <strain evidence="7">Lindley</strain>
    </source>
</reference>
<dbReference type="WBParaSite" id="GPLIN_001581500">
    <property type="protein sequence ID" value="GPLIN_001581500"/>
    <property type="gene ID" value="GPLIN_001581500"/>
</dbReference>
<dbReference type="PANTHER" id="PTHR46022">
    <property type="entry name" value="PROTEIN PATCHED"/>
    <property type="match status" value="1"/>
</dbReference>